<keyword evidence="5" id="KW-1185">Reference proteome</keyword>
<dbReference type="GO" id="GO:0003676">
    <property type="term" value="F:nucleic acid binding"/>
    <property type="evidence" value="ECO:0007669"/>
    <property type="project" value="InterPro"/>
</dbReference>
<dbReference type="InterPro" id="IPR004875">
    <property type="entry name" value="DDE_SF_endonuclease_dom"/>
</dbReference>
<name>A0AAV3ZLP2_9GAST</name>
<accession>A0AAV3ZLP2</accession>
<organism evidence="4 5">
    <name type="scientific">Plakobranchus ocellatus</name>
    <dbReference type="NCBI Taxonomy" id="259542"/>
    <lineage>
        <taxon>Eukaryota</taxon>
        <taxon>Metazoa</taxon>
        <taxon>Spiralia</taxon>
        <taxon>Lophotrochozoa</taxon>
        <taxon>Mollusca</taxon>
        <taxon>Gastropoda</taxon>
        <taxon>Heterobranchia</taxon>
        <taxon>Euthyneura</taxon>
        <taxon>Panpulmonata</taxon>
        <taxon>Sacoglossa</taxon>
        <taxon>Placobranchoidea</taxon>
        <taxon>Plakobranchidae</taxon>
        <taxon>Plakobranchus</taxon>
    </lineage>
</organism>
<dbReference type="Pfam" id="PF13843">
    <property type="entry name" value="DDE_Tnp_1_7"/>
    <property type="match status" value="1"/>
</dbReference>
<proteinExistence type="predicted"/>
<dbReference type="InterPro" id="IPR029526">
    <property type="entry name" value="PGBD"/>
</dbReference>
<feature type="compositionally biased region" description="Low complexity" evidence="1">
    <location>
        <begin position="110"/>
        <end position="130"/>
    </location>
</feature>
<evidence type="ECO:0000256" key="1">
    <source>
        <dbReference type="SAM" id="MobiDB-lite"/>
    </source>
</evidence>
<dbReference type="PANTHER" id="PTHR46599">
    <property type="entry name" value="PIGGYBAC TRANSPOSABLE ELEMENT-DERIVED PROTEIN 4"/>
    <property type="match status" value="1"/>
</dbReference>
<dbReference type="AlphaFoldDB" id="A0AAV3ZLP2"/>
<evidence type="ECO:0000313" key="5">
    <source>
        <dbReference type="Proteomes" id="UP000735302"/>
    </source>
</evidence>
<reference evidence="4 5" key="1">
    <citation type="journal article" date="2021" name="Elife">
        <title>Chloroplast acquisition without the gene transfer in kleptoplastic sea slugs, Plakobranchus ocellatus.</title>
        <authorList>
            <person name="Maeda T."/>
            <person name="Takahashi S."/>
            <person name="Yoshida T."/>
            <person name="Shimamura S."/>
            <person name="Takaki Y."/>
            <person name="Nagai Y."/>
            <person name="Toyoda A."/>
            <person name="Suzuki Y."/>
            <person name="Arimoto A."/>
            <person name="Ishii H."/>
            <person name="Satoh N."/>
            <person name="Nishiyama T."/>
            <person name="Hasebe M."/>
            <person name="Maruyama T."/>
            <person name="Minagawa J."/>
            <person name="Obokata J."/>
            <person name="Shigenobu S."/>
        </authorList>
    </citation>
    <scope>NUCLEOTIDE SEQUENCE [LARGE SCALE GENOMIC DNA]</scope>
</reference>
<gene>
    <name evidence="4" type="ORF">PoB_002206700</name>
</gene>
<feature type="region of interest" description="Disordered" evidence="1">
    <location>
        <begin position="99"/>
        <end position="130"/>
    </location>
</feature>
<comment type="caution">
    <text evidence="4">The sequence shown here is derived from an EMBL/GenBank/DDBJ whole genome shotgun (WGS) entry which is preliminary data.</text>
</comment>
<dbReference type="Pfam" id="PF03184">
    <property type="entry name" value="DDE_1"/>
    <property type="match status" value="1"/>
</dbReference>
<feature type="domain" description="DDE-1" evidence="2">
    <location>
        <begin position="3"/>
        <end position="88"/>
    </location>
</feature>
<feature type="compositionally biased region" description="Basic and acidic residues" evidence="1">
    <location>
        <begin position="99"/>
        <end position="109"/>
    </location>
</feature>
<feature type="domain" description="PiggyBac transposable element-derived protein" evidence="3">
    <location>
        <begin position="142"/>
        <end position="250"/>
    </location>
</feature>
<sequence length="252" mass="28709">MAEKGSMTNELFVKWLQHFSKFKPQGSILLIFDGAKCHLSIDILEEADRHNITLFCLPSNTTHELQPLDTAVFCSFEHHWDQEVLNFWRNRPQRSLSKDVFGKDGRTSDSTDSADNTSTTTTSYSNSRSSKGCMISFHRRAIVGFKGKTPHLPQYMPNRHHARFSVKVWSLCDSASGHLYSFEIYKGSTADEMSAEGATYNLVMRLMTKSRLLNCRYHLGLDDYFTSPKLQFDLYKCHTSATGTVGRNRTGQ</sequence>
<dbReference type="Proteomes" id="UP000735302">
    <property type="component" value="Unassembled WGS sequence"/>
</dbReference>
<evidence type="ECO:0000313" key="4">
    <source>
        <dbReference type="EMBL" id="GFN95561.1"/>
    </source>
</evidence>
<evidence type="ECO:0000259" key="2">
    <source>
        <dbReference type="Pfam" id="PF03184"/>
    </source>
</evidence>
<dbReference type="EMBL" id="BLXT01002514">
    <property type="protein sequence ID" value="GFN95561.1"/>
    <property type="molecule type" value="Genomic_DNA"/>
</dbReference>
<evidence type="ECO:0000259" key="3">
    <source>
        <dbReference type="Pfam" id="PF13843"/>
    </source>
</evidence>
<dbReference type="PANTHER" id="PTHR46599:SF3">
    <property type="entry name" value="PIGGYBAC TRANSPOSABLE ELEMENT-DERIVED PROTEIN 4"/>
    <property type="match status" value="1"/>
</dbReference>
<protein>
    <submittedName>
        <fullName evidence="4">Tigger transposable element-derived protein 1-like</fullName>
    </submittedName>
</protein>